<protein>
    <submittedName>
        <fullName evidence="2">Uncharacterized protein</fullName>
    </submittedName>
</protein>
<organism evidence="2 3">
    <name type="scientific">Talaromyces islandicus</name>
    <name type="common">Penicillium islandicum</name>
    <dbReference type="NCBI Taxonomy" id="28573"/>
    <lineage>
        <taxon>Eukaryota</taxon>
        <taxon>Fungi</taxon>
        <taxon>Dikarya</taxon>
        <taxon>Ascomycota</taxon>
        <taxon>Pezizomycotina</taxon>
        <taxon>Eurotiomycetes</taxon>
        <taxon>Eurotiomycetidae</taxon>
        <taxon>Eurotiales</taxon>
        <taxon>Trichocomaceae</taxon>
        <taxon>Talaromyces</taxon>
        <taxon>Talaromyces sect. Islandici</taxon>
    </lineage>
</organism>
<dbReference type="OrthoDB" id="4222339at2759"/>
<accession>A0A0U1LYX0</accession>
<feature type="compositionally biased region" description="Basic and acidic residues" evidence="1">
    <location>
        <begin position="95"/>
        <end position="104"/>
    </location>
</feature>
<evidence type="ECO:0000313" key="3">
    <source>
        <dbReference type="Proteomes" id="UP000054383"/>
    </source>
</evidence>
<proteinExistence type="predicted"/>
<feature type="compositionally biased region" description="Polar residues" evidence="1">
    <location>
        <begin position="105"/>
        <end position="124"/>
    </location>
</feature>
<feature type="region of interest" description="Disordered" evidence="1">
    <location>
        <begin position="174"/>
        <end position="199"/>
    </location>
</feature>
<gene>
    <name evidence="2" type="ORF">PISL3812_04923</name>
</gene>
<dbReference type="Proteomes" id="UP000054383">
    <property type="component" value="Unassembled WGS sequence"/>
</dbReference>
<dbReference type="OMA" id="MTCEESA"/>
<evidence type="ECO:0000313" key="2">
    <source>
        <dbReference type="EMBL" id="CRG87901.1"/>
    </source>
</evidence>
<reference evidence="2 3" key="1">
    <citation type="submission" date="2015-04" db="EMBL/GenBank/DDBJ databases">
        <authorList>
            <person name="Syromyatnikov M.Y."/>
            <person name="Popov V.N."/>
        </authorList>
    </citation>
    <scope>NUCLEOTIDE SEQUENCE [LARGE SCALE GENOMIC DNA]</scope>
    <source>
        <strain evidence="2">WF-38-12</strain>
    </source>
</reference>
<dbReference type="EMBL" id="CVMT01000004">
    <property type="protein sequence ID" value="CRG87901.1"/>
    <property type="molecule type" value="Genomic_DNA"/>
</dbReference>
<keyword evidence="3" id="KW-1185">Reference proteome</keyword>
<sequence>MTYKCPFCGYTDSLVSFSAQLEGDVQCRHCCLSTSNALLRAQEDLINQFTAYTISHSDLQRQAVVKAPVKHIPFASSAAHSIYIPPYRPSPQEHTTSEAGRESEMQANGNSSHQECSSFDSLPDSQMDCLPESELTSRHTGMNIPAATVPVGAPDHSHEIDLVEPYMVLGYEEEQRSEQSWKSQEQPQDLQPSKPAYSPYNDPVFNSRQWWEFGGSGKVDYPYRASEDTMMAGLS</sequence>
<evidence type="ECO:0000256" key="1">
    <source>
        <dbReference type="SAM" id="MobiDB-lite"/>
    </source>
</evidence>
<feature type="region of interest" description="Disordered" evidence="1">
    <location>
        <begin position="85"/>
        <end position="129"/>
    </location>
</feature>
<name>A0A0U1LYX0_TALIS</name>
<dbReference type="AlphaFoldDB" id="A0A0U1LYX0"/>
<feature type="compositionally biased region" description="Polar residues" evidence="1">
    <location>
        <begin position="180"/>
        <end position="191"/>
    </location>
</feature>